<proteinExistence type="predicted"/>
<dbReference type="EMBL" id="LN899827">
    <property type="protein sequence ID" value="CUV46161.1"/>
    <property type="molecule type" value="Genomic_DNA"/>
</dbReference>
<dbReference type="EMBL" id="LN899820">
    <property type="protein sequence ID" value="CUV54660.1"/>
    <property type="molecule type" value="Genomic_DNA"/>
</dbReference>
<protein>
    <submittedName>
        <fullName evidence="9">Anaerobic ribonucleoside-triphosphate reductase activating protein</fullName>
    </submittedName>
    <submittedName>
        <fullName evidence="11">Putative ribonucleotide reductase activating transmembrane protein</fullName>
        <ecNumber evidence="11">1.97.1.-</ecNumber>
    </submittedName>
</protein>
<organism evidence="11">
    <name type="scientific">Ralstonia solanacearum</name>
    <name type="common">Pseudomonas solanacearum</name>
    <dbReference type="NCBI Taxonomy" id="305"/>
    <lineage>
        <taxon>Bacteria</taxon>
        <taxon>Pseudomonadati</taxon>
        <taxon>Pseudomonadota</taxon>
        <taxon>Betaproteobacteria</taxon>
        <taxon>Burkholderiales</taxon>
        <taxon>Burkholderiaceae</taxon>
        <taxon>Ralstonia</taxon>
        <taxon>Ralstonia solanacearum species complex</taxon>
    </lineage>
</organism>
<dbReference type="Gene3D" id="3.20.20.70">
    <property type="entry name" value="Aldolase class I"/>
    <property type="match status" value="1"/>
</dbReference>
<keyword evidence="11" id="KW-0812">Transmembrane</keyword>
<dbReference type="EC" id="1.97.1.-" evidence="11"/>
<evidence type="ECO:0000256" key="2">
    <source>
        <dbReference type="ARBA" id="ARBA00022485"/>
    </source>
</evidence>
<dbReference type="EMBL" id="LN899821">
    <property type="protein sequence ID" value="CUV19372.1"/>
    <property type="molecule type" value="Genomic_DNA"/>
</dbReference>
<dbReference type="GO" id="GO:0051539">
    <property type="term" value="F:4 iron, 4 sulfur cluster binding"/>
    <property type="evidence" value="ECO:0007669"/>
    <property type="project" value="UniProtKB-KW"/>
</dbReference>
<evidence type="ECO:0000313" key="10">
    <source>
        <dbReference type="EMBL" id="CUV19372.1"/>
    </source>
</evidence>
<dbReference type="InterPro" id="IPR013785">
    <property type="entry name" value="Aldolase_TIM"/>
</dbReference>
<evidence type="ECO:0000256" key="4">
    <source>
        <dbReference type="ARBA" id="ARBA00022723"/>
    </source>
</evidence>
<evidence type="ECO:0000313" key="14">
    <source>
        <dbReference type="Proteomes" id="UP000262427"/>
    </source>
</evidence>
<evidence type="ECO:0000259" key="8">
    <source>
        <dbReference type="PROSITE" id="PS51918"/>
    </source>
</evidence>
<dbReference type="AlphaFoldDB" id="A0A0K1ZSR5"/>
<dbReference type="PANTHER" id="PTHR30352:SF13">
    <property type="entry name" value="GLYCYL-RADICAL ENZYME ACTIVATING ENZYME YJJW-RELATED"/>
    <property type="match status" value="1"/>
</dbReference>
<feature type="domain" description="Radical SAM core" evidence="8">
    <location>
        <begin position="42"/>
        <end position="246"/>
    </location>
</feature>
<dbReference type="Proteomes" id="UP000262427">
    <property type="component" value="Chromosome MP"/>
</dbReference>
<geneLocation type="plasmid" evidence="13 15">
    <name>p1</name>
</geneLocation>
<keyword evidence="11" id="KW-0472">Membrane</keyword>
<dbReference type="GO" id="GO:0016491">
    <property type="term" value="F:oxidoreductase activity"/>
    <property type="evidence" value="ECO:0007669"/>
    <property type="project" value="UniProtKB-KW"/>
</dbReference>
<dbReference type="InterPro" id="IPR007197">
    <property type="entry name" value="rSAM"/>
</dbReference>
<dbReference type="PROSITE" id="PS51918">
    <property type="entry name" value="RADICAL_SAM"/>
    <property type="match status" value="1"/>
</dbReference>
<gene>
    <name evidence="11" type="primary">nrdG</name>
    <name evidence="13" type="ORF">LH706_25635</name>
    <name evidence="10" type="ORF">PSS4_v1_1010030</name>
    <name evidence="9" type="ORF">RSP824_22345</name>
    <name evidence="12" type="ORF">RUN215_v1_390010</name>
    <name evidence="11" type="ORF">TO10_v1_510010</name>
</gene>
<keyword evidence="6" id="KW-0411">Iron-sulfur</keyword>
<dbReference type="PANTHER" id="PTHR30352">
    <property type="entry name" value="PYRUVATE FORMATE-LYASE-ACTIVATING ENZYME"/>
    <property type="match status" value="1"/>
</dbReference>
<accession>A0A0K1ZSR5</accession>
<dbReference type="InterPro" id="IPR012840">
    <property type="entry name" value="NrdG2"/>
</dbReference>
<dbReference type="Pfam" id="PF04055">
    <property type="entry name" value="Radical_SAM"/>
    <property type="match status" value="1"/>
</dbReference>
<keyword evidence="3" id="KW-0949">S-adenosyl-L-methionine</keyword>
<keyword evidence="4" id="KW-0479">Metal-binding</keyword>
<keyword evidence="13" id="KW-0614">Plasmid</keyword>
<evidence type="ECO:0000256" key="5">
    <source>
        <dbReference type="ARBA" id="ARBA00023004"/>
    </source>
</evidence>
<dbReference type="SFLD" id="SFLDS00029">
    <property type="entry name" value="Radical_SAM"/>
    <property type="match status" value="1"/>
</dbReference>
<evidence type="ECO:0000313" key="15">
    <source>
        <dbReference type="Proteomes" id="UP001164049"/>
    </source>
</evidence>
<reference evidence="9" key="2">
    <citation type="submission" date="2018-01" db="EMBL/GenBank/DDBJ databases">
        <title>Ralstonia pseudosolanacearum P824 infects blueberry.</title>
        <authorList>
            <person name="Bocsanczy A.M."/>
            <person name="Norman D.J."/>
        </authorList>
    </citation>
    <scope>NUCLEOTIDE SEQUENCE</scope>
    <source>
        <strain evidence="9">P824</strain>
    </source>
</reference>
<dbReference type="InterPro" id="IPR058240">
    <property type="entry name" value="rSAM_sf"/>
</dbReference>
<evidence type="ECO:0000313" key="9">
    <source>
        <dbReference type="EMBL" id="AYA49121.1"/>
    </source>
</evidence>
<dbReference type="NCBIfam" id="TIGR02495">
    <property type="entry name" value="NrdG2"/>
    <property type="match status" value="1"/>
</dbReference>
<reference evidence="13" key="4">
    <citation type="submission" date="2021-10" db="EMBL/GenBank/DDBJ databases">
        <title>Complete genome sequences of five Ralstonia solancearum strains isolated from sunflower.</title>
        <authorList>
            <person name="She X."/>
            <person name="He Z."/>
        </authorList>
    </citation>
    <scope>NUCLEOTIDE SEQUENCE</scope>
    <source>
        <strain evidence="13">RS638</strain>
        <plasmid evidence="13">p1</plasmid>
    </source>
</reference>
<reference evidence="14" key="3">
    <citation type="submission" date="2018-01" db="EMBL/GenBank/DDBJ databases">
        <title>Raltonia solanacearum P824 infects blueberry.</title>
        <authorList>
            <person name="Bocsanczy A.M."/>
            <person name="Norman D.J."/>
        </authorList>
    </citation>
    <scope>NUCLEOTIDE SEQUENCE [LARGE SCALE GENOMIC DNA]</scope>
    <source>
        <strain evidence="14">P824</strain>
    </source>
</reference>
<dbReference type="PATRIC" id="fig|305.107.peg.2402"/>
<evidence type="ECO:0000256" key="1">
    <source>
        <dbReference type="ARBA" id="ARBA00001966"/>
    </source>
</evidence>
<dbReference type="SFLD" id="SFLDG01094">
    <property type="entry name" value="Uncharacterised_Radical_SAM_Su"/>
    <property type="match status" value="1"/>
</dbReference>
<dbReference type="InterPro" id="IPR034457">
    <property type="entry name" value="Organic_radical-activating"/>
</dbReference>
<dbReference type="CDD" id="cd01335">
    <property type="entry name" value="Radical_SAM"/>
    <property type="match status" value="1"/>
</dbReference>
<reference evidence="11" key="1">
    <citation type="submission" date="2015-10" db="EMBL/GenBank/DDBJ databases">
        <authorList>
            <person name="Gilbert D.G."/>
        </authorList>
    </citation>
    <scope>NUCLEOTIDE SEQUENCE</scope>
    <source>
        <strain evidence="11">Phyl III-seqv23</strain>
    </source>
</reference>
<evidence type="ECO:0000256" key="3">
    <source>
        <dbReference type="ARBA" id="ARBA00022691"/>
    </source>
</evidence>
<evidence type="ECO:0000313" key="12">
    <source>
        <dbReference type="EMBL" id="CUV54660.1"/>
    </source>
</evidence>
<evidence type="ECO:0000313" key="11">
    <source>
        <dbReference type="EMBL" id="CUV46161.1"/>
    </source>
</evidence>
<feature type="compositionally biased region" description="Pro residues" evidence="7">
    <location>
        <begin position="13"/>
        <end position="22"/>
    </location>
</feature>
<keyword evidence="11" id="KW-0560">Oxidoreductase</keyword>
<keyword evidence="5" id="KW-0408">Iron</keyword>
<dbReference type="GO" id="GO:0046872">
    <property type="term" value="F:metal ion binding"/>
    <property type="evidence" value="ECO:0007669"/>
    <property type="project" value="UniProtKB-KW"/>
</dbReference>
<feature type="region of interest" description="Disordered" evidence="7">
    <location>
        <begin position="1"/>
        <end position="28"/>
    </location>
</feature>
<keyword evidence="2" id="KW-0004">4Fe-4S</keyword>
<evidence type="ECO:0000313" key="13">
    <source>
        <dbReference type="EMBL" id="UZF17342.1"/>
    </source>
</evidence>
<dbReference type="EMBL" id="CP085044">
    <property type="protein sequence ID" value="UZF17342.1"/>
    <property type="molecule type" value="Genomic_DNA"/>
</dbReference>
<name>A0A0K1ZSR5_RALSL</name>
<sequence>MSAASLSKSAPAEPQPGPPQPAAGPQALPAIGGLTPFSSVDWPGQLAAVVFIAGCPWRCHYCHNPHLQERARGLDWREVLDFLGRRRNLLDAVVFSGGEPLSEPRLPQLIDAARALGLRIGLHTGGIYPARFAEVLPRLDWVGLDIKTTAPRYDALTGRRGSAAPVDACLDLLLRSHCAFECRTTWHPDWLPEPQLLALAQSLCSRGVKHYAIQAYRSAPGTLATALPSEATQHALAACFSSFSCR</sequence>
<evidence type="ECO:0000256" key="7">
    <source>
        <dbReference type="SAM" id="MobiDB-lite"/>
    </source>
</evidence>
<evidence type="ECO:0000256" key="6">
    <source>
        <dbReference type="ARBA" id="ARBA00023014"/>
    </source>
</evidence>
<comment type="cofactor">
    <cofactor evidence="1">
        <name>[4Fe-4S] cluster</name>
        <dbReference type="ChEBI" id="CHEBI:49883"/>
    </cofactor>
</comment>
<dbReference type="EMBL" id="CP025742">
    <property type="protein sequence ID" value="AYA49121.1"/>
    <property type="molecule type" value="Genomic_DNA"/>
</dbReference>
<dbReference type="SUPFAM" id="SSF102114">
    <property type="entry name" value="Radical SAM enzymes"/>
    <property type="match status" value="1"/>
</dbReference>